<comment type="similarity">
    <text evidence="1 4">Belongs to the 1-acyl-sn-glycerol-3-phosphate acyltransferase family.</text>
</comment>
<evidence type="ECO:0000256" key="1">
    <source>
        <dbReference type="ARBA" id="ARBA00008655"/>
    </source>
</evidence>
<dbReference type="CDD" id="cd07989">
    <property type="entry name" value="LPLAT_AGPAT-like"/>
    <property type="match status" value="1"/>
</dbReference>
<dbReference type="GO" id="GO:0003841">
    <property type="term" value="F:1-acylglycerol-3-phosphate O-acyltransferase activity"/>
    <property type="evidence" value="ECO:0007669"/>
    <property type="project" value="UniProtKB-UniRule"/>
</dbReference>
<dbReference type="NCBIfam" id="TIGR00530">
    <property type="entry name" value="AGP_acyltrn"/>
    <property type="match status" value="1"/>
</dbReference>
<keyword evidence="2 4" id="KW-0808">Transferase</keyword>
<keyword evidence="4" id="KW-0594">Phospholipid biosynthesis</keyword>
<organism evidence="6 7">
    <name type="scientific">Thermohalobacter berrensis</name>
    <dbReference type="NCBI Taxonomy" id="99594"/>
    <lineage>
        <taxon>Bacteria</taxon>
        <taxon>Bacillati</taxon>
        <taxon>Bacillota</taxon>
        <taxon>Tissierellia</taxon>
        <taxon>Tissierellales</taxon>
        <taxon>Thermohalobacteraceae</taxon>
        <taxon>Thermohalobacter</taxon>
    </lineage>
</organism>
<evidence type="ECO:0000313" key="6">
    <source>
        <dbReference type="EMBL" id="RKD34521.1"/>
    </source>
</evidence>
<reference evidence="6 7" key="1">
    <citation type="submission" date="2016-08" db="EMBL/GenBank/DDBJ databases">
        <title>Novel Firmicutes and Novel Genomes.</title>
        <authorList>
            <person name="Poppleton D.I."/>
            <person name="Gribaldo S."/>
        </authorList>
    </citation>
    <scope>NUCLEOTIDE SEQUENCE [LARGE SCALE GENOMIC DNA]</scope>
    <source>
        <strain evidence="6 7">CTT3</strain>
    </source>
</reference>
<dbReference type="AlphaFoldDB" id="A0A419TAN2"/>
<dbReference type="PANTHER" id="PTHR10434:SF40">
    <property type="entry name" value="1-ACYL-SN-GLYCEROL-3-PHOSPHATE ACYLTRANSFERASE"/>
    <property type="match status" value="1"/>
</dbReference>
<protein>
    <recommendedName>
        <fullName evidence="4">1-acyl-sn-glycerol-3-phosphate acyltransferase</fullName>
        <ecNumber evidence="4">2.3.1.51</ecNumber>
    </recommendedName>
</protein>
<comment type="caution">
    <text evidence="6">The sequence shown here is derived from an EMBL/GenBank/DDBJ whole genome shotgun (WGS) entry which is preliminary data.</text>
</comment>
<keyword evidence="4" id="KW-0443">Lipid metabolism</keyword>
<dbReference type="InterPro" id="IPR004552">
    <property type="entry name" value="AGP_acyltrans"/>
</dbReference>
<sequence>MSFYKLAKNLSYLFFNFIYRIEINGLENIPKKGRLIICSNHKSLLDPILVGISLNRKVHFMAKKELFKNKFFSIILKKLGAFPVDRKNTDLSAIKKSIRILKEEKVLGIFPEGTRVNNENIKHAKPGVAMISIKSKSPVIPVYIDTDYKLFNKVKINIGNQIEFKNYYSKKNSQDDYKKVSQEILSSIYKLKK</sequence>
<dbReference type="SMART" id="SM00563">
    <property type="entry name" value="PlsC"/>
    <property type="match status" value="1"/>
</dbReference>
<dbReference type="EMBL" id="MCIB01000001">
    <property type="protein sequence ID" value="RKD34521.1"/>
    <property type="molecule type" value="Genomic_DNA"/>
</dbReference>
<dbReference type="Pfam" id="PF01553">
    <property type="entry name" value="Acyltransferase"/>
    <property type="match status" value="1"/>
</dbReference>
<name>A0A419TAN2_9FIRM</name>
<dbReference type="GO" id="GO:0016020">
    <property type="term" value="C:membrane"/>
    <property type="evidence" value="ECO:0007669"/>
    <property type="project" value="InterPro"/>
</dbReference>
<gene>
    <name evidence="6" type="ORF">BET03_01455</name>
</gene>
<evidence type="ECO:0000256" key="2">
    <source>
        <dbReference type="ARBA" id="ARBA00022679"/>
    </source>
</evidence>
<keyword evidence="7" id="KW-1185">Reference proteome</keyword>
<dbReference type="Proteomes" id="UP000284177">
    <property type="component" value="Unassembled WGS sequence"/>
</dbReference>
<dbReference type="RefSeq" id="WP_120166507.1">
    <property type="nucleotide sequence ID" value="NZ_MCIB01000001.1"/>
</dbReference>
<dbReference type="EC" id="2.3.1.51" evidence="4"/>
<evidence type="ECO:0000259" key="5">
    <source>
        <dbReference type="SMART" id="SM00563"/>
    </source>
</evidence>
<comment type="catalytic activity">
    <reaction evidence="4">
        <text>a 1-acyl-sn-glycero-3-phosphate + an acyl-CoA = a 1,2-diacyl-sn-glycero-3-phosphate + CoA</text>
        <dbReference type="Rhea" id="RHEA:19709"/>
        <dbReference type="ChEBI" id="CHEBI:57287"/>
        <dbReference type="ChEBI" id="CHEBI:57970"/>
        <dbReference type="ChEBI" id="CHEBI:58342"/>
        <dbReference type="ChEBI" id="CHEBI:58608"/>
        <dbReference type="EC" id="2.3.1.51"/>
    </reaction>
</comment>
<keyword evidence="4" id="KW-0444">Lipid biosynthesis</keyword>
<accession>A0A419TAN2</accession>
<dbReference type="InterPro" id="IPR002123">
    <property type="entry name" value="Plipid/glycerol_acylTrfase"/>
</dbReference>
<dbReference type="PANTHER" id="PTHR10434">
    <property type="entry name" value="1-ACYL-SN-GLYCEROL-3-PHOSPHATE ACYLTRANSFERASE"/>
    <property type="match status" value="1"/>
</dbReference>
<keyword evidence="4" id="KW-1208">Phospholipid metabolism</keyword>
<dbReference type="OrthoDB" id="9803035at2"/>
<evidence type="ECO:0000256" key="4">
    <source>
        <dbReference type="RuleBase" id="RU361267"/>
    </source>
</evidence>
<keyword evidence="3 4" id="KW-0012">Acyltransferase</keyword>
<proteinExistence type="inferred from homology"/>
<dbReference type="GO" id="GO:0006654">
    <property type="term" value="P:phosphatidic acid biosynthetic process"/>
    <property type="evidence" value="ECO:0007669"/>
    <property type="project" value="TreeGrafter"/>
</dbReference>
<feature type="domain" description="Phospholipid/glycerol acyltransferase" evidence="5">
    <location>
        <begin position="35"/>
        <end position="147"/>
    </location>
</feature>
<evidence type="ECO:0000313" key="7">
    <source>
        <dbReference type="Proteomes" id="UP000284177"/>
    </source>
</evidence>
<evidence type="ECO:0000256" key="3">
    <source>
        <dbReference type="ARBA" id="ARBA00023315"/>
    </source>
</evidence>
<dbReference type="SUPFAM" id="SSF69593">
    <property type="entry name" value="Glycerol-3-phosphate (1)-acyltransferase"/>
    <property type="match status" value="1"/>
</dbReference>
<comment type="domain">
    <text evidence="4">The HXXXXD motif is essential for acyltransferase activity and may constitute the binding site for the phosphate moiety of the glycerol-3-phosphate.</text>
</comment>